<reference evidence="1" key="1">
    <citation type="journal article" date="2017" name="Nature">
        <title>The genome of Chenopodium quinoa.</title>
        <authorList>
            <person name="Jarvis D.E."/>
            <person name="Ho Y.S."/>
            <person name="Lightfoot D.J."/>
            <person name="Schmoeckel S.M."/>
            <person name="Li B."/>
            <person name="Borm T.J.A."/>
            <person name="Ohyanagi H."/>
            <person name="Mineta K."/>
            <person name="Michell C.T."/>
            <person name="Saber N."/>
            <person name="Kharbatia N.M."/>
            <person name="Rupper R.R."/>
            <person name="Sharp A.R."/>
            <person name="Dally N."/>
            <person name="Boughton B.A."/>
            <person name="Woo Y.H."/>
            <person name="Gao G."/>
            <person name="Schijlen E.G.W.M."/>
            <person name="Guo X."/>
            <person name="Momin A.A."/>
            <person name="Negrao S."/>
            <person name="Al-Babili S."/>
            <person name="Gehring C."/>
            <person name="Roessner U."/>
            <person name="Jung C."/>
            <person name="Murphy K."/>
            <person name="Arold S.T."/>
            <person name="Gojobori T."/>
            <person name="van der Linden C.G."/>
            <person name="van Loo E.N."/>
            <person name="Jellen E.N."/>
            <person name="Maughan P.J."/>
            <person name="Tester M."/>
        </authorList>
    </citation>
    <scope>NUCLEOTIDE SEQUENCE [LARGE SCALE GENOMIC DNA]</scope>
    <source>
        <strain evidence="1">cv. PI 614886</strain>
    </source>
</reference>
<reference evidence="1" key="2">
    <citation type="submission" date="2021-03" db="UniProtKB">
        <authorList>
            <consortium name="EnsemblPlants"/>
        </authorList>
    </citation>
    <scope>IDENTIFICATION</scope>
</reference>
<dbReference type="Gramene" id="AUR62040447-RA">
    <property type="protein sequence ID" value="AUR62040447-RA:cds"/>
    <property type="gene ID" value="AUR62040447"/>
</dbReference>
<sequence>MKQRDEQSNLTELGYKMESFIIDWDNLFPENKFHFFSDVPPSLEDEATTGIAKENTIESWIEELLMKDDDEHNINQAQAKSGNDFRWSDLLLDTPQPPDEQRVYRTPILLFRIRIHLLALILRIML</sequence>
<protein>
    <submittedName>
        <fullName evidence="1">Uncharacterized protein</fullName>
    </submittedName>
</protein>
<dbReference type="Proteomes" id="UP000596660">
    <property type="component" value="Unplaced"/>
</dbReference>
<accession>A0A803N4T0</accession>
<dbReference type="EnsemblPlants" id="AUR62040447-RA">
    <property type="protein sequence ID" value="AUR62040447-RA:cds"/>
    <property type="gene ID" value="AUR62040447"/>
</dbReference>
<proteinExistence type="predicted"/>
<keyword evidence="2" id="KW-1185">Reference proteome</keyword>
<organism evidence="1 2">
    <name type="scientific">Chenopodium quinoa</name>
    <name type="common">Quinoa</name>
    <dbReference type="NCBI Taxonomy" id="63459"/>
    <lineage>
        <taxon>Eukaryota</taxon>
        <taxon>Viridiplantae</taxon>
        <taxon>Streptophyta</taxon>
        <taxon>Embryophyta</taxon>
        <taxon>Tracheophyta</taxon>
        <taxon>Spermatophyta</taxon>
        <taxon>Magnoliopsida</taxon>
        <taxon>eudicotyledons</taxon>
        <taxon>Gunneridae</taxon>
        <taxon>Pentapetalae</taxon>
        <taxon>Caryophyllales</taxon>
        <taxon>Chenopodiaceae</taxon>
        <taxon>Chenopodioideae</taxon>
        <taxon>Atripliceae</taxon>
        <taxon>Chenopodium</taxon>
    </lineage>
</organism>
<name>A0A803N4T0_CHEQI</name>
<dbReference type="AlphaFoldDB" id="A0A803N4T0"/>
<evidence type="ECO:0000313" key="1">
    <source>
        <dbReference type="EnsemblPlants" id="AUR62040447-RA:cds"/>
    </source>
</evidence>
<evidence type="ECO:0000313" key="2">
    <source>
        <dbReference type="Proteomes" id="UP000596660"/>
    </source>
</evidence>